<dbReference type="RefSeq" id="XP_060298740.1">
    <property type="nucleotide sequence ID" value="XM_060441702.1"/>
</dbReference>
<evidence type="ECO:0000313" key="2">
    <source>
        <dbReference type="Proteomes" id="UP001172101"/>
    </source>
</evidence>
<dbReference type="Proteomes" id="UP001172101">
    <property type="component" value="Unassembled WGS sequence"/>
</dbReference>
<evidence type="ECO:0000313" key="1">
    <source>
        <dbReference type="EMBL" id="KAK0722816.1"/>
    </source>
</evidence>
<sequence>MHACMAGFAAALSLVDGRRLFTTPTHRSRLFPSSRVSASPLRHITYPTPYPLFFENKGEKGESFIAAATDRVPAW</sequence>
<organism evidence="1 2">
    <name type="scientific">Lasiosphaeria miniovina</name>
    <dbReference type="NCBI Taxonomy" id="1954250"/>
    <lineage>
        <taxon>Eukaryota</taxon>
        <taxon>Fungi</taxon>
        <taxon>Dikarya</taxon>
        <taxon>Ascomycota</taxon>
        <taxon>Pezizomycotina</taxon>
        <taxon>Sordariomycetes</taxon>
        <taxon>Sordariomycetidae</taxon>
        <taxon>Sordariales</taxon>
        <taxon>Lasiosphaeriaceae</taxon>
        <taxon>Lasiosphaeria</taxon>
    </lineage>
</organism>
<accession>A0AA40AVN3</accession>
<gene>
    <name evidence="1" type="ORF">B0T26DRAFT_704140</name>
</gene>
<comment type="caution">
    <text evidence="1">The sequence shown here is derived from an EMBL/GenBank/DDBJ whole genome shotgun (WGS) entry which is preliminary data.</text>
</comment>
<dbReference type="GeneID" id="85324972"/>
<dbReference type="EMBL" id="JAUIRO010000003">
    <property type="protein sequence ID" value="KAK0722816.1"/>
    <property type="molecule type" value="Genomic_DNA"/>
</dbReference>
<dbReference type="AlphaFoldDB" id="A0AA40AVN3"/>
<name>A0AA40AVN3_9PEZI</name>
<protein>
    <submittedName>
        <fullName evidence="1">Uncharacterized protein</fullName>
    </submittedName>
</protein>
<keyword evidence="2" id="KW-1185">Reference proteome</keyword>
<proteinExistence type="predicted"/>
<reference evidence="1" key="1">
    <citation type="submission" date="2023-06" db="EMBL/GenBank/DDBJ databases">
        <title>Genome-scale phylogeny and comparative genomics of the fungal order Sordariales.</title>
        <authorList>
            <consortium name="Lawrence Berkeley National Laboratory"/>
            <person name="Hensen N."/>
            <person name="Bonometti L."/>
            <person name="Westerberg I."/>
            <person name="Brannstrom I.O."/>
            <person name="Guillou S."/>
            <person name="Cros-Aarteil S."/>
            <person name="Calhoun S."/>
            <person name="Haridas S."/>
            <person name="Kuo A."/>
            <person name="Mondo S."/>
            <person name="Pangilinan J."/>
            <person name="Riley R."/>
            <person name="LaButti K."/>
            <person name="Andreopoulos B."/>
            <person name="Lipzen A."/>
            <person name="Chen C."/>
            <person name="Yanf M."/>
            <person name="Daum C."/>
            <person name="Ng V."/>
            <person name="Clum A."/>
            <person name="Steindorff A."/>
            <person name="Ohm R."/>
            <person name="Martin F."/>
            <person name="Silar P."/>
            <person name="Natvig D."/>
            <person name="Lalanne C."/>
            <person name="Gautier V."/>
            <person name="Ament-velasquez S.L."/>
            <person name="Kruys A."/>
            <person name="Hutchinson M.I."/>
            <person name="Powell A.J."/>
            <person name="Barry K."/>
            <person name="Miller A.N."/>
            <person name="Grigoriev I.V."/>
            <person name="Debuchy R."/>
            <person name="Gladieux P."/>
            <person name="Thoren M.H."/>
            <person name="Johannesson H."/>
        </authorList>
    </citation>
    <scope>NUCLEOTIDE SEQUENCE</scope>
    <source>
        <strain evidence="1">SMH2392-1A</strain>
    </source>
</reference>